<dbReference type="CDD" id="cd03357">
    <property type="entry name" value="LbH_MAT_GAT"/>
    <property type="match status" value="1"/>
</dbReference>
<dbReference type="InterPro" id="IPR024688">
    <property type="entry name" value="Mac_dom"/>
</dbReference>
<evidence type="ECO:0000313" key="7">
    <source>
        <dbReference type="EMBL" id="TCK58585.1"/>
    </source>
</evidence>
<dbReference type="RefSeq" id="WP_131911552.1">
    <property type="nucleotide sequence ID" value="NZ_OU594967.1"/>
</dbReference>
<sequence length="187" mass="20510">MNEFDKMISGDFYYPYDDTLNKMRADARALFEKYNQTSHEQSQIREELIKNLFGAIGKNFFIEPTFQCDYGKNIFIGDHFFANFGCVILDCGRVSIGDHCFIGPQVGIYTACHPLAPAKRDRVIEFTKAVTIGNSCWIGGHATINPGVTLGNNVVVGSGAVVTKSFGDNVVIAGNPASVIRTITADK</sequence>
<name>A0A4R1K3C7_9GAMM</name>
<evidence type="ECO:0000256" key="3">
    <source>
        <dbReference type="ARBA" id="ARBA00022737"/>
    </source>
</evidence>
<dbReference type="PANTHER" id="PTHR43017:SF1">
    <property type="entry name" value="ACETYLTRANSFERASE YJL218W-RELATED"/>
    <property type="match status" value="1"/>
</dbReference>
<evidence type="ECO:0000256" key="5">
    <source>
        <dbReference type="RuleBase" id="RU367021"/>
    </source>
</evidence>
<dbReference type="Pfam" id="PF12464">
    <property type="entry name" value="Mac"/>
    <property type="match status" value="1"/>
</dbReference>
<keyword evidence="4 5" id="KW-0012">Acyltransferase</keyword>
<reference evidence="7 8" key="1">
    <citation type="submission" date="2019-03" db="EMBL/GenBank/DDBJ databases">
        <title>Genomic Encyclopedia of Type Strains, Phase IV (KMG-IV): sequencing the most valuable type-strain genomes for metagenomic binning, comparative biology and taxonomic classification.</title>
        <authorList>
            <person name="Goeker M."/>
        </authorList>
    </citation>
    <scope>NUCLEOTIDE SEQUENCE [LARGE SCALE GENOMIC DNA]</scope>
    <source>
        <strain evidence="7 8">DSM 18577</strain>
    </source>
</reference>
<keyword evidence="2 5" id="KW-0808">Transferase</keyword>
<proteinExistence type="inferred from homology"/>
<dbReference type="Pfam" id="PF00132">
    <property type="entry name" value="Hexapep"/>
    <property type="match status" value="1"/>
</dbReference>
<comment type="similarity">
    <text evidence="1 5">Belongs to the transferase hexapeptide repeat family.</text>
</comment>
<organism evidence="7 8">
    <name type="scientific">Celerinatantimonas diazotrophica</name>
    <dbReference type="NCBI Taxonomy" id="412034"/>
    <lineage>
        <taxon>Bacteria</taxon>
        <taxon>Pseudomonadati</taxon>
        <taxon>Pseudomonadota</taxon>
        <taxon>Gammaproteobacteria</taxon>
        <taxon>Celerinatantimonadaceae</taxon>
        <taxon>Celerinatantimonas</taxon>
    </lineage>
</organism>
<dbReference type="Pfam" id="PF14602">
    <property type="entry name" value="Hexapep_2"/>
    <property type="match status" value="1"/>
</dbReference>
<evidence type="ECO:0000256" key="2">
    <source>
        <dbReference type="ARBA" id="ARBA00022679"/>
    </source>
</evidence>
<dbReference type="SMART" id="SM01266">
    <property type="entry name" value="Mac"/>
    <property type="match status" value="1"/>
</dbReference>
<comment type="caution">
    <text evidence="7">The sequence shown here is derived from an EMBL/GenBank/DDBJ whole genome shotgun (WGS) entry which is preliminary data.</text>
</comment>
<keyword evidence="8" id="KW-1185">Reference proteome</keyword>
<evidence type="ECO:0000256" key="4">
    <source>
        <dbReference type="ARBA" id="ARBA00023315"/>
    </source>
</evidence>
<dbReference type="InterPro" id="IPR011004">
    <property type="entry name" value="Trimer_LpxA-like_sf"/>
</dbReference>
<dbReference type="InterPro" id="IPR001451">
    <property type="entry name" value="Hexapep"/>
</dbReference>
<dbReference type="EC" id="2.3.1.-" evidence="5"/>
<dbReference type="OrthoDB" id="9815592at2"/>
<dbReference type="FunFam" id="2.160.10.10:FF:000008">
    <property type="entry name" value="Maltose O-acetyltransferase"/>
    <property type="match status" value="1"/>
</dbReference>
<accession>A0A4R1K3C7</accession>
<dbReference type="SUPFAM" id="SSF51161">
    <property type="entry name" value="Trimeric LpxA-like enzymes"/>
    <property type="match status" value="1"/>
</dbReference>
<gene>
    <name evidence="7" type="ORF">EV690_0715</name>
</gene>
<dbReference type="GO" id="GO:0008870">
    <property type="term" value="F:galactoside O-acetyltransferase activity"/>
    <property type="evidence" value="ECO:0007669"/>
    <property type="project" value="TreeGrafter"/>
</dbReference>
<evidence type="ECO:0000259" key="6">
    <source>
        <dbReference type="SMART" id="SM01266"/>
    </source>
</evidence>
<dbReference type="PANTHER" id="PTHR43017">
    <property type="entry name" value="GALACTOSIDE O-ACETYLTRANSFERASE"/>
    <property type="match status" value="1"/>
</dbReference>
<dbReference type="EMBL" id="SMGD01000011">
    <property type="protein sequence ID" value="TCK58585.1"/>
    <property type="molecule type" value="Genomic_DNA"/>
</dbReference>
<evidence type="ECO:0000256" key="1">
    <source>
        <dbReference type="ARBA" id="ARBA00007274"/>
    </source>
</evidence>
<dbReference type="InterPro" id="IPR039369">
    <property type="entry name" value="LacA-like"/>
</dbReference>
<evidence type="ECO:0000313" key="8">
    <source>
        <dbReference type="Proteomes" id="UP000295565"/>
    </source>
</evidence>
<dbReference type="Proteomes" id="UP000295565">
    <property type="component" value="Unassembled WGS sequence"/>
</dbReference>
<keyword evidence="3" id="KW-0677">Repeat</keyword>
<dbReference type="Gene3D" id="2.160.10.10">
    <property type="entry name" value="Hexapeptide repeat proteins"/>
    <property type="match status" value="1"/>
</dbReference>
<feature type="domain" description="Maltose/galactoside acetyltransferase" evidence="6">
    <location>
        <begin position="4"/>
        <end position="58"/>
    </location>
</feature>
<dbReference type="AlphaFoldDB" id="A0A4R1K3C7"/>
<protein>
    <recommendedName>
        <fullName evidence="5">Acetyltransferase</fullName>
        <ecNumber evidence="5">2.3.1.-</ecNumber>
    </recommendedName>
</protein>